<reference evidence="4" key="1">
    <citation type="submission" date="2019-05" db="EMBL/GenBank/DDBJ databases">
        <authorList>
            <person name="Naeem R."/>
            <person name="Antony C."/>
            <person name="Guan Q."/>
        </authorList>
    </citation>
    <scope>NUCLEOTIDE SEQUENCE</scope>
    <source>
        <strain evidence="4">3</strain>
    </source>
</reference>
<dbReference type="Pfam" id="PF01774">
    <property type="entry name" value="UreD"/>
    <property type="match status" value="1"/>
</dbReference>
<dbReference type="AlphaFoldDB" id="A0A653EMG3"/>
<dbReference type="InterPro" id="IPR002669">
    <property type="entry name" value="UreD"/>
</dbReference>
<feature type="region of interest" description="Disordered" evidence="2">
    <location>
        <begin position="220"/>
        <end position="251"/>
    </location>
</feature>
<dbReference type="Proteomes" id="UP000516380">
    <property type="component" value="Chromosome"/>
</dbReference>
<gene>
    <name evidence="4" type="primary">ureD</name>
    <name evidence="4" type="ORF">BIN_B_01052</name>
    <name evidence="3" type="ORF">NIIDMKKI_34690</name>
</gene>
<organism evidence="4">
    <name type="scientific">Mycobacterium kansasii</name>
    <dbReference type="NCBI Taxonomy" id="1768"/>
    <lineage>
        <taxon>Bacteria</taxon>
        <taxon>Bacillati</taxon>
        <taxon>Actinomycetota</taxon>
        <taxon>Actinomycetes</taxon>
        <taxon>Mycobacteriales</taxon>
        <taxon>Mycobacteriaceae</taxon>
        <taxon>Mycobacterium</taxon>
    </lineage>
</organism>
<accession>A0A653EMG3</accession>
<dbReference type="GO" id="GO:0016151">
    <property type="term" value="F:nickel cation binding"/>
    <property type="evidence" value="ECO:0007669"/>
    <property type="project" value="InterPro"/>
</dbReference>
<keyword evidence="1" id="KW-0143">Chaperone</keyword>
<dbReference type="EMBL" id="AP023343">
    <property type="protein sequence ID" value="BCI88263.1"/>
    <property type="molecule type" value="Genomic_DNA"/>
</dbReference>
<sequence>MPNWQRLMHSEILLVAARNRLPRIQSRGGITARCTARDTVYLVSAAANPLGGDIVDIRVVVEQGARLRLRSAAGTVALPGAETPVSQAHWDIEVTGNLDVDLEPTVVAAAARHLSTVALRLHEGCEIRFRERVQIGRYGESEGFWMGSLRADRNGLPMLRHRVELGAGSLADDVIAAPRATINELRYPATLFSDGMPSTSTILTLADGGTLITWQGDRLPVSLPAEPPGGAPRPPVPPAARDGCARMPAAR</sequence>
<keyword evidence="5" id="KW-1185">Reference proteome</keyword>
<protein>
    <submittedName>
        <fullName evidence="4">Urease accessory protein UreD</fullName>
    </submittedName>
</protein>
<evidence type="ECO:0000313" key="5">
    <source>
        <dbReference type="Proteomes" id="UP000516380"/>
    </source>
</evidence>
<reference evidence="3 5" key="2">
    <citation type="submission" date="2020-07" db="EMBL/GenBank/DDBJ databases">
        <title>Mycobacterium kansasii (former subtype) with zoonotic potential isolated from diseased indoor pet cat, Japan.</title>
        <authorList>
            <person name="Fukano H."/>
            <person name="Terazono T."/>
            <person name="Hoshino Y."/>
        </authorList>
    </citation>
    <scope>NUCLEOTIDE SEQUENCE [LARGE SCALE GENOMIC DNA]</scope>
    <source>
        <strain evidence="3 5">Kuro-I</strain>
    </source>
</reference>
<dbReference type="EMBL" id="LR589256">
    <property type="protein sequence ID" value="VTO97821.1"/>
    <property type="molecule type" value="Genomic_DNA"/>
</dbReference>
<proteinExistence type="predicted"/>
<name>A0A653EMG3_MYCKA</name>
<evidence type="ECO:0000313" key="3">
    <source>
        <dbReference type="EMBL" id="BCI88263.1"/>
    </source>
</evidence>
<evidence type="ECO:0000256" key="1">
    <source>
        <dbReference type="ARBA" id="ARBA00023186"/>
    </source>
</evidence>
<feature type="compositionally biased region" description="Pro residues" evidence="2">
    <location>
        <begin position="225"/>
        <end position="238"/>
    </location>
</feature>
<evidence type="ECO:0000256" key="2">
    <source>
        <dbReference type="SAM" id="MobiDB-lite"/>
    </source>
</evidence>
<evidence type="ECO:0000313" key="4">
    <source>
        <dbReference type="EMBL" id="VTO97821.1"/>
    </source>
</evidence>